<dbReference type="EMBL" id="JACSPU010000004">
    <property type="protein sequence ID" value="MBD8015430.1"/>
    <property type="molecule type" value="Genomic_DNA"/>
</dbReference>
<accession>A0ABR8WEH7</accession>
<evidence type="ECO:0000259" key="3">
    <source>
        <dbReference type="PROSITE" id="PS01031"/>
    </source>
</evidence>
<organism evidence="4 5">
    <name type="scientific">Planococcus wigleyi</name>
    <dbReference type="NCBI Taxonomy" id="2762216"/>
    <lineage>
        <taxon>Bacteria</taxon>
        <taxon>Bacillati</taxon>
        <taxon>Bacillota</taxon>
        <taxon>Bacilli</taxon>
        <taxon>Bacillales</taxon>
        <taxon>Caryophanaceae</taxon>
        <taxon>Planococcus</taxon>
    </lineage>
</organism>
<sequence length="143" mass="16931">MRLLPRKREDFFPSLFDSNFEVDVFDRFFKEANYPQVDIKDAEDHYEVEVDLPGFKKEDISVEYKDGYLQLQGKKEENKEVTENEGHYIRKERSYGSFKRSFYVGEVEQDDISGSFKDGVLMLQVPKSKEDKKTEEGHQILIE</sequence>
<proteinExistence type="inferred from homology"/>
<comment type="similarity">
    <text evidence="1 2">Belongs to the small heat shock protein (HSP20) family.</text>
</comment>
<dbReference type="InterPro" id="IPR031107">
    <property type="entry name" value="Small_HSP"/>
</dbReference>
<dbReference type="RefSeq" id="WP_191715627.1">
    <property type="nucleotide sequence ID" value="NZ_JACSPU010000004.1"/>
</dbReference>
<reference evidence="4 5" key="1">
    <citation type="submission" date="2020-08" db="EMBL/GenBank/DDBJ databases">
        <title>A Genomic Blueprint of the Chicken Gut Microbiome.</title>
        <authorList>
            <person name="Gilroy R."/>
            <person name="Ravi A."/>
            <person name="Getino M."/>
            <person name="Pursley I."/>
            <person name="Horton D.L."/>
            <person name="Alikhan N.-F."/>
            <person name="Baker D."/>
            <person name="Gharbi K."/>
            <person name="Hall N."/>
            <person name="Watson M."/>
            <person name="Adriaenssens E.M."/>
            <person name="Foster-Nyarko E."/>
            <person name="Jarju S."/>
            <person name="Secka A."/>
            <person name="Antonio M."/>
            <person name="Oren A."/>
            <person name="Chaudhuri R."/>
            <person name="La Ragione R.M."/>
            <person name="Hildebrand F."/>
            <person name="Pallen M.J."/>
        </authorList>
    </citation>
    <scope>NUCLEOTIDE SEQUENCE [LARGE SCALE GENOMIC DNA]</scope>
    <source>
        <strain evidence="4 5">Sa1BUA13</strain>
    </source>
</reference>
<name>A0ABR8WEH7_9BACL</name>
<gene>
    <name evidence="4" type="ORF">H9630_11450</name>
</gene>
<evidence type="ECO:0000313" key="5">
    <source>
        <dbReference type="Proteomes" id="UP000658980"/>
    </source>
</evidence>
<protein>
    <submittedName>
        <fullName evidence="4">Hsp20/alpha crystallin family protein</fullName>
    </submittedName>
</protein>
<evidence type="ECO:0000256" key="1">
    <source>
        <dbReference type="PROSITE-ProRule" id="PRU00285"/>
    </source>
</evidence>
<dbReference type="Gene3D" id="2.60.40.790">
    <property type="match status" value="1"/>
</dbReference>
<dbReference type="InterPro" id="IPR002068">
    <property type="entry name" value="A-crystallin/Hsp20_dom"/>
</dbReference>
<dbReference type="PANTHER" id="PTHR11527">
    <property type="entry name" value="HEAT-SHOCK PROTEIN 20 FAMILY MEMBER"/>
    <property type="match status" value="1"/>
</dbReference>
<dbReference type="Proteomes" id="UP000658980">
    <property type="component" value="Unassembled WGS sequence"/>
</dbReference>
<evidence type="ECO:0000256" key="2">
    <source>
        <dbReference type="RuleBase" id="RU003616"/>
    </source>
</evidence>
<dbReference type="Pfam" id="PF00011">
    <property type="entry name" value="HSP20"/>
    <property type="match status" value="1"/>
</dbReference>
<dbReference type="PROSITE" id="PS01031">
    <property type="entry name" value="SHSP"/>
    <property type="match status" value="1"/>
</dbReference>
<dbReference type="CDD" id="cd06471">
    <property type="entry name" value="ACD_LpsHSP_like"/>
    <property type="match status" value="1"/>
</dbReference>
<comment type="caution">
    <text evidence="4">The sequence shown here is derived from an EMBL/GenBank/DDBJ whole genome shotgun (WGS) entry which is preliminary data.</text>
</comment>
<evidence type="ECO:0000313" key="4">
    <source>
        <dbReference type="EMBL" id="MBD8015430.1"/>
    </source>
</evidence>
<dbReference type="SUPFAM" id="SSF49764">
    <property type="entry name" value="HSP20-like chaperones"/>
    <property type="match status" value="1"/>
</dbReference>
<feature type="domain" description="SHSP" evidence="3">
    <location>
        <begin position="28"/>
        <end position="143"/>
    </location>
</feature>
<keyword evidence="5" id="KW-1185">Reference proteome</keyword>
<dbReference type="InterPro" id="IPR008978">
    <property type="entry name" value="HSP20-like_chaperone"/>
</dbReference>